<dbReference type="Gene3D" id="3.20.20.70">
    <property type="entry name" value="Aldolase class I"/>
    <property type="match status" value="1"/>
</dbReference>
<evidence type="ECO:0000259" key="14">
    <source>
        <dbReference type="PROSITE" id="PS50968"/>
    </source>
</evidence>
<evidence type="ECO:0000256" key="1">
    <source>
        <dbReference type="ARBA" id="ARBA00001953"/>
    </source>
</evidence>
<dbReference type="PROSITE" id="PS50968">
    <property type="entry name" value="BIOTINYL_LIPOYL"/>
    <property type="match status" value="1"/>
</dbReference>
<evidence type="ECO:0000256" key="5">
    <source>
        <dbReference type="ARBA" id="ARBA00022598"/>
    </source>
</evidence>
<keyword evidence="6" id="KW-0479">Metal-binding</keyword>
<feature type="domain" description="Pyruvate carboxyltransferase" evidence="17">
    <location>
        <begin position="631"/>
        <end position="900"/>
    </location>
</feature>
<feature type="compositionally biased region" description="Low complexity" evidence="12">
    <location>
        <begin position="1261"/>
        <end position="1274"/>
    </location>
</feature>
<dbReference type="Gene3D" id="3.30.470.20">
    <property type="entry name" value="ATP-grasp fold, B domain"/>
    <property type="match status" value="1"/>
</dbReference>
<feature type="domain" description="Lipoyl-binding" evidence="14">
    <location>
        <begin position="1172"/>
        <end position="1248"/>
    </location>
</feature>
<evidence type="ECO:0000259" key="15">
    <source>
        <dbReference type="PROSITE" id="PS50975"/>
    </source>
</evidence>
<dbReference type="PROSITE" id="PS00188">
    <property type="entry name" value="BIOTIN"/>
    <property type="match status" value="1"/>
</dbReference>
<dbReference type="EC" id="6.4.1.1" evidence="3"/>
<dbReference type="PROSITE" id="PS00867">
    <property type="entry name" value="CPSASE_2"/>
    <property type="match status" value="1"/>
</dbReference>
<dbReference type="InterPro" id="IPR001882">
    <property type="entry name" value="Biotin_BS"/>
</dbReference>
<dbReference type="CDD" id="cd07937">
    <property type="entry name" value="DRE_TIM_PC_TC_5S"/>
    <property type="match status" value="1"/>
</dbReference>
<dbReference type="PANTHER" id="PTHR43778">
    <property type="entry name" value="PYRUVATE CARBOXYLASE"/>
    <property type="match status" value="1"/>
</dbReference>
<dbReference type="GO" id="GO:0004736">
    <property type="term" value="F:pyruvate carboxylase activity"/>
    <property type="evidence" value="ECO:0007669"/>
    <property type="project" value="UniProtKB-EC"/>
</dbReference>
<dbReference type="UniPathway" id="UPA00138"/>
<protein>
    <recommendedName>
        <fullName evidence="3">pyruvate carboxylase</fullName>
        <ecNumber evidence="3">6.4.1.1</ecNumber>
    </recommendedName>
</protein>
<dbReference type="SUPFAM" id="SSF51569">
    <property type="entry name" value="Aldolase"/>
    <property type="match status" value="1"/>
</dbReference>
<dbReference type="NCBIfam" id="TIGR01235">
    <property type="entry name" value="pyruv_carbox"/>
    <property type="match status" value="1"/>
</dbReference>
<dbReference type="FunFam" id="3.20.20.70:FF:000033">
    <property type="entry name" value="Pyruvate carboxylase"/>
    <property type="match status" value="1"/>
</dbReference>
<evidence type="ECO:0000313" key="18">
    <source>
        <dbReference type="EMBL" id="BAH22705.1"/>
    </source>
</evidence>
<dbReference type="SUPFAM" id="SSF51246">
    <property type="entry name" value="Rudiment single hybrid motif"/>
    <property type="match status" value="1"/>
</dbReference>
<dbReference type="SUPFAM" id="SSF56059">
    <property type="entry name" value="Glutathione synthetase ATP-binding domain-like"/>
    <property type="match status" value="1"/>
</dbReference>
<dbReference type="Gene3D" id="3.10.600.10">
    <property type="entry name" value="pyruvate carboxylase f1077a mutant domain"/>
    <property type="match status" value="1"/>
</dbReference>
<evidence type="ECO:0000256" key="8">
    <source>
        <dbReference type="ARBA" id="ARBA00022840"/>
    </source>
</evidence>
<dbReference type="InterPro" id="IPR055268">
    <property type="entry name" value="PCB-like"/>
</dbReference>
<feature type="domain" description="Biotin carboxylation" evidence="16">
    <location>
        <begin position="75"/>
        <end position="527"/>
    </location>
</feature>
<dbReference type="InterPro" id="IPR011764">
    <property type="entry name" value="Biotin_carboxylation_dom"/>
</dbReference>
<dbReference type="AlphaFoldDB" id="B9X0T8"/>
<dbReference type="SMR" id="B9X0T8"/>
<sequence>MTKILLMLALALGAAGLRWPAAVPQRRATSGRAAGARLERAVGPVAVAPVEAPSVSRSSESAVDAMRGAAEAPSPFKKLMAANRAEIAVRIMRAATELNVATVAIYGYEDRFSQHRWGADQSFQLEKKDPADAAVRAYLDIEQIVALAKREGVDAIHPGYGFLSESPEFAQACSDAGITFVGPTVANLKTFSDKTTARVAAIAADVPVVPGTDEPVTTEAGARAFVEEYGLPVIIKAAMGGGGKGMRLVRDMEELGASFASASTEAEAAFGDGSVFLERYIESPRHIEVQIIGDGKGGAVHLCERDCSVQRRYQKVVEIAPAWSLDPALRNKLHEDSLRLMRSAKYLNAGTVEFLVDGEGRHYFIEVNPRIQVEHTVTEEVTGIDLVQAQMRIASGASFEEVGLVQDQIQARGIAVQCRVTTENPERNFAPDTGTLSVYRHSAGYGMRQDGIGYSGMTVTPYYDSLLVKYTARGSNWGEVIRRMTRALQEARIRGVKTNIPFLLNVLTHPEFKAGVVTTGFIDEHPELLQVTGKNWDFANVHQADQEKVMQVEKLLRYLANLAVNGHPKELGANPARLRTAPQPQVKPPRVLIPGKDDAPTAGRRPGGWRSLLLAEGPAAYAKAVREHKGLLVMDTTWRDAHQSLLATRMRTADLVKAGAATNAALSNAFSLEMWGGATFDVAMRFLHECPWQRLERLREEVPDVPFQMLLRGANAVGYTNYPDNLVYRFCKQAAASGIDVFRVFDSLNYLENLKLGIEAAGEAGGFVEAAICYTGDITDPSKGKYTLDYYLEYARQLAQLGVHSIAIKDMAGLLKPRAAALLVGAIRKELPDMLIHVHSHDTAGNSLASMLSAAEAGADVVDVAIDSMSGITSQPSLGALAAATAGSELDIGVRPQDLEPLNSYWEQVRSLYAPFESGQLSGSSDVYRNEIPGGQYTNLLFQASQLGLGDQWVEVKRKYAQANLLLGDIPKVTPSSKVVGDLAQLMVAQKLEPDQLIEQAESLAFPDSVVSYFQGGIGLPPGGFPEPLRSKVLKGRSLEDGRAAYDGRPGATMKPYDFDKELGLLQASYPSNKGERDALSYALYPQVFRDWQEHRAVYGEVEALPTEAFLHPMAVGDEVEFATEPGRSWIVKLVSVPKPDENGQTQVIMELNGERWFVPVTDNSVQSATAREKAGGSPGSVGSPMPGVVVDVKVKPGDTIREGEPLVVLSAMKMETAIPAPASGVVERLLVSAGDKVEGDDLLAQIGEGAPKEEGGSSAKGGLFSSLFKGSGE</sequence>
<dbReference type="InterPro" id="IPR005479">
    <property type="entry name" value="CPAse_ATP-bd"/>
</dbReference>
<evidence type="ECO:0000259" key="16">
    <source>
        <dbReference type="PROSITE" id="PS50979"/>
    </source>
</evidence>
<dbReference type="FunFam" id="2.40.50.100:FF:000003">
    <property type="entry name" value="Acetyl-CoA carboxylase biotin carboxyl carrier protein"/>
    <property type="match status" value="1"/>
</dbReference>
<keyword evidence="13" id="KW-0732">Signal</keyword>
<evidence type="ECO:0000256" key="13">
    <source>
        <dbReference type="SAM" id="SignalP"/>
    </source>
</evidence>
<dbReference type="InterPro" id="IPR013785">
    <property type="entry name" value="Aldolase_TIM"/>
</dbReference>
<dbReference type="Pfam" id="PF00364">
    <property type="entry name" value="Biotin_lipoyl"/>
    <property type="match status" value="1"/>
</dbReference>
<dbReference type="Pfam" id="PF00682">
    <property type="entry name" value="HMGL-like"/>
    <property type="match status" value="1"/>
</dbReference>
<reference evidence="18" key="1">
    <citation type="journal article" date="2009" name="Plant Cell Physiol.">
        <title>Photosynthetic carbon assimilation in the coccolithophorid Emiliania huxleyi (Haptophyta): Evidence for the predominant operation of the c3 cycle and the contribution of {beta}-carboxylases to the active anaplerotic reaction.</title>
        <authorList>
            <person name="Tsuji Y."/>
            <person name="Suzuki I."/>
            <person name="Shiraiwa Y."/>
        </authorList>
    </citation>
    <scope>NUCLEOTIDE SEQUENCE</scope>
    <source>
        <strain evidence="18">NIES 837</strain>
    </source>
</reference>
<evidence type="ECO:0000256" key="3">
    <source>
        <dbReference type="ARBA" id="ARBA00013057"/>
    </source>
</evidence>
<keyword evidence="5 18" id="KW-0436">Ligase</keyword>
<dbReference type="BRENDA" id="6.4.1.1">
    <property type="organism ID" value="2068"/>
</dbReference>
<dbReference type="Pfam" id="PF02785">
    <property type="entry name" value="Biotin_carb_C"/>
    <property type="match status" value="1"/>
</dbReference>
<gene>
    <name evidence="18" type="primary">EhPYC</name>
</gene>
<evidence type="ECO:0000256" key="12">
    <source>
        <dbReference type="SAM" id="MobiDB-lite"/>
    </source>
</evidence>
<organism evidence="18">
    <name type="scientific">Emiliania huxleyi</name>
    <name type="common">Coccolithophore</name>
    <name type="synonym">Pontosphaera huxleyi</name>
    <dbReference type="NCBI Taxonomy" id="2903"/>
    <lineage>
        <taxon>Eukaryota</taxon>
        <taxon>Haptista</taxon>
        <taxon>Haptophyta</taxon>
        <taxon>Prymnesiophyceae</taxon>
        <taxon>Isochrysidales</taxon>
        <taxon>Noelaerhabdaceae</taxon>
        <taxon>Emiliania</taxon>
    </lineage>
</organism>
<accession>B9X0T8</accession>
<keyword evidence="10" id="KW-0511">Multifunctional enzyme</keyword>
<dbReference type="PROSITE" id="PS50975">
    <property type="entry name" value="ATP_GRASP"/>
    <property type="match status" value="1"/>
</dbReference>
<keyword evidence="7 11" id="KW-0547">Nucleotide-binding</keyword>
<dbReference type="PROSITE" id="PS50991">
    <property type="entry name" value="PYR_CT"/>
    <property type="match status" value="1"/>
</dbReference>
<evidence type="ECO:0000256" key="6">
    <source>
        <dbReference type="ARBA" id="ARBA00022723"/>
    </source>
</evidence>
<dbReference type="Gene3D" id="2.40.50.100">
    <property type="match status" value="1"/>
</dbReference>
<keyword evidence="8 11" id="KW-0067">ATP-binding</keyword>
<evidence type="ECO:0000256" key="9">
    <source>
        <dbReference type="ARBA" id="ARBA00023267"/>
    </source>
</evidence>
<dbReference type="SMART" id="SM00878">
    <property type="entry name" value="Biotin_carb_C"/>
    <property type="match status" value="1"/>
</dbReference>
<dbReference type="NCBIfam" id="NF009554">
    <property type="entry name" value="PRK12999.1"/>
    <property type="match status" value="1"/>
</dbReference>
<evidence type="ECO:0000256" key="4">
    <source>
        <dbReference type="ARBA" id="ARBA00022432"/>
    </source>
</evidence>
<evidence type="ECO:0000259" key="17">
    <source>
        <dbReference type="PROSITE" id="PS50991"/>
    </source>
</evidence>
<dbReference type="InterPro" id="IPR005481">
    <property type="entry name" value="BC-like_N"/>
</dbReference>
<keyword evidence="18" id="KW-0670">Pyruvate</keyword>
<keyword evidence="4" id="KW-0312">Gluconeogenesis</keyword>
<dbReference type="InterPro" id="IPR000891">
    <property type="entry name" value="PYR_CT"/>
</dbReference>
<dbReference type="InterPro" id="IPR003379">
    <property type="entry name" value="Carboxylase_cons_dom"/>
</dbReference>
<proteinExistence type="evidence at transcript level"/>
<dbReference type="Pfam" id="PF02436">
    <property type="entry name" value="PYC_OADA"/>
    <property type="match status" value="1"/>
</dbReference>
<dbReference type="EMBL" id="AB461363">
    <property type="protein sequence ID" value="BAH22705.1"/>
    <property type="molecule type" value="mRNA"/>
</dbReference>
<dbReference type="PROSITE" id="PS50979">
    <property type="entry name" value="BC"/>
    <property type="match status" value="1"/>
</dbReference>
<feature type="chain" id="PRO_5002894181" description="pyruvate carboxylase" evidence="13">
    <location>
        <begin position="17"/>
        <end position="1274"/>
    </location>
</feature>
<evidence type="ECO:0000256" key="11">
    <source>
        <dbReference type="PROSITE-ProRule" id="PRU00409"/>
    </source>
</evidence>
<feature type="region of interest" description="Disordered" evidence="12">
    <location>
        <begin position="573"/>
        <end position="607"/>
    </location>
</feature>
<feature type="signal peptide" evidence="13">
    <location>
        <begin position="1"/>
        <end position="16"/>
    </location>
</feature>
<dbReference type="GO" id="GO:0005524">
    <property type="term" value="F:ATP binding"/>
    <property type="evidence" value="ECO:0007669"/>
    <property type="project" value="UniProtKB-UniRule"/>
</dbReference>
<dbReference type="InterPro" id="IPR005930">
    <property type="entry name" value="Pyruv_COase"/>
</dbReference>
<dbReference type="GO" id="GO:0006094">
    <property type="term" value="P:gluconeogenesis"/>
    <property type="evidence" value="ECO:0007669"/>
    <property type="project" value="UniProtKB-UniPathway"/>
</dbReference>
<dbReference type="InterPro" id="IPR000089">
    <property type="entry name" value="Biotin_lipoyl"/>
</dbReference>
<evidence type="ECO:0000256" key="10">
    <source>
        <dbReference type="ARBA" id="ARBA00023268"/>
    </source>
</evidence>
<dbReference type="InterPro" id="IPR011761">
    <property type="entry name" value="ATP-grasp"/>
</dbReference>
<dbReference type="FunFam" id="3.30.1490.20:FF:000018">
    <property type="entry name" value="Biotin carboxylase"/>
    <property type="match status" value="1"/>
</dbReference>
<dbReference type="SUPFAM" id="SSF51230">
    <property type="entry name" value="Single hybrid motif"/>
    <property type="match status" value="1"/>
</dbReference>
<name>B9X0T8_EMIHU</name>
<dbReference type="InterPro" id="IPR011054">
    <property type="entry name" value="Rudment_hybrid_motif"/>
</dbReference>
<feature type="domain" description="ATP-grasp" evidence="15">
    <location>
        <begin position="198"/>
        <end position="395"/>
    </location>
</feature>
<dbReference type="CDD" id="cd06850">
    <property type="entry name" value="biotinyl_domain"/>
    <property type="match status" value="1"/>
</dbReference>
<keyword evidence="9" id="KW-0092">Biotin</keyword>
<evidence type="ECO:0000256" key="7">
    <source>
        <dbReference type="ARBA" id="ARBA00022741"/>
    </source>
</evidence>
<dbReference type="SUPFAM" id="SSF89000">
    <property type="entry name" value="post-HMGL domain-like"/>
    <property type="match status" value="1"/>
</dbReference>
<dbReference type="Pfam" id="PF00289">
    <property type="entry name" value="Biotin_carb_N"/>
    <property type="match status" value="1"/>
</dbReference>
<dbReference type="GO" id="GO:0005737">
    <property type="term" value="C:cytoplasm"/>
    <property type="evidence" value="ECO:0007669"/>
    <property type="project" value="TreeGrafter"/>
</dbReference>
<dbReference type="GO" id="GO:0046872">
    <property type="term" value="F:metal ion binding"/>
    <property type="evidence" value="ECO:0007669"/>
    <property type="project" value="UniProtKB-KW"/>
</dbReference>
<dbReference type="PANTHER" id="PTHR43778:SF2">
    <property type="entry name" value="PYRUVATE CARBOXYLASE, MITOCHONDRIAL"/>
    <property type="match status" value="1"/>
</dbReference>
<dbReference type="InterPro" id="IPR016185">
    <property type="entry name" value="PreATP-grasp_dom_sf"/>
</dbReference>
<dbReference type="SUPFAM" id="SSF52440">
    <property type="entry name" value="PreATP-grasp domain"/>
    <property type="match status" value="1"/>
</dbReference>
<dbReference type="InterPro" id="IPR005482">
    <property type="entry name" value="Biotin_COase_C"/>
</dbReference>
<evidence type="ECO:0000256" key="2">
    <source>
        <dbReference type="ARBA" id="ARBA00004742"/>
    </source>
</evidence>
<comment type="cofactor">
    <cofactor evidence="1">
        <name>biotin</name>
        <dbReference type="ChEBI" id="CHEBI:57586"/>
    </cofactor>
</comment>
<dbReference type="Pfam" id="PF02786">
    <property type="entry name" value="CPSase_L_D2"/>
    <property type="match status" value="1"/>
</dbReference>
<feature type="region of interest" description="Disordered" evidence="12">
    <location>
        <begin position="1247"/>
        <end position="1274"/>
    </location>
</feature>
<dbReference type="NCBIfam" id="NF006761">
    <property type="entry name" value="PRK09282.1"/>
    <property type="match status" value="1"/>
</dbReference>
<comment type="pathway">
    <text evidence="2">Carbohydrate biosynthesis; gluconeogenesis.</text>
</comment>
<dbReference type="InterPro" id="IPR011053">
    <property type="entry name" value="Single_hybrid_motif"/>
</dbReference>